<reference evidence="2 3" key="1">
    <citation type="journal article" date="2012" name="BMC Genomics">
        <title>Tools to kill: Genome of one of the most destructive plant pathogenic fungi Macrophomina phaseolina.</title>
        <authorList>
            <person name="Islam M.S."/>
            <person name="Haque M.S."/>
            <person name="Islam M.M."/>
            <person name="Emdad E.M."/>
            <person name="Halim A."/>
            <person name="Hossen Q.M.M."/>
            <person name="Hossain M.Z."/>
            <person name="Ahmed B."/>
            <person name="Rahim S."/>
            <person name="Rahman M.S."/>
            <person name="Alam M.M."/>
            <person name="Hou S."/>
            <person name="Wan X."/>
            <person name="Saito J.A."/>
            <person name="Alam M."/>
        </authorList>
    </citation>
    <scope>NUCLEOTIDE SEQUENCE [LARGE SCALE GENOMIC DNA]</scope>
    <source>
        <strain evidence="2 3">MS6</strain>
    </source>
</reference>
<comment type="caution">
    <text evidence="2">The sequence shown here is derived from an EMBL/GenBank/DDBJ whole genome shotgun (WGS) entry which is preliminary data.</text>
</comment>
<dbReference type="InParanoid" id="K2R6K8"/>
<dbReference type="Proteomes" id="UP000007129">
    <property type="component" value="Unassembled WGS sequence"/>
</dbReference>
<dbReference type="AlphaFoldDB" id="K2R6K8"/>
<dbReference type="EMBL" id="AHHD01000218">
    <property type="protein sequence ID" value="EKG17991.1"/>
    <property type="molecule type" value="Genomic_DNA"/>
</dbReference>
<evidence type="ECO:0000313" key="2">
    <source>
        <dbReference type="EMBL" id="EKG17991.1"/>
    </source>
</evidence>
<sequence>MWRNGASNVALRAGKGNGHLEAWEKGLGRPAELAGKVGGENSPAHPDPRSALVLQETNMAELDFRWDSCSPVHARYSCSTEGLIHRTGIFQQVPSQWRICGETNFNAALLALEASISRFSVGSPEMCHGGILLQGRLVASESAATASSLIEHAMAGRETEMTVKLMTGPTGGMVSWKAMGGAAGAIVLVVAVVLVPVHVLVFVLSSTR</sequence>
<accession>K2R6K8</accession>
<keyword evidence="1" id="KW-0472">Membrane</keyword>
<evidence type="ECO:0000256" key="1">
    <source>
        <dbReference type="SAM" id="Phobius"/>
    </source>
</evidence>
<name>K2R6K8_MACPH</name>
<organism evidence="2 3">
    <name type="scientific">Macrophomina phaseolina (strain MS6)</name>
    <name type="common">Charcoal rot fungus</name>
    <dbReference type="NCBI Taxonomy" id="1126212"/>
    <lineage>
        <taxon>Eukaryota</taxon>
        <taxon>Fungi</taxon>
        <taxon>Dikarya</taxon>
        <taxon>Ascomycota</taxon>
        <taxon>Pezizomycotina</taxon>
        <taxon>Dothideomycetes</taxon>
        <taxon>Dothideomycetes incertae sedis</taxon>
        <taxon>Botryosphaeriales</taxon>
        <taxon>Botryosphaeriaceae</taxon>
        <taxon>Macrophomina</taxon>
    </lineage>
</organism>
<proteinExistence type="predicted"/>
<keyword evidence="1" id="KW-0812">Transmembrane</keyword>
<evidence type="ECO:0000313" key="3">
    <source>
        <dbReference type="Proteomes" id="UP000007129"/>
    </source>
</evidence>
<dbReference type="VEuPathDB" id="FungiDB:MPH_04680"/>
<gene>
    <name evidence="2" type="ORF">MPH_04680</name>
</gene>
<keyword evidence="1" id="KW-1133">Transmembrane helix</keyword>
<protein>
    <submittedName>
        <fullName evidence="2">Uncharacterized protein</fullName>
    </submittedName>
</protein>
<feature type="transmembrane region" description="Helical" evidence="1">
    <location>
        <begin position="182"/>
        <end position="204"/>
    </location>
</feature>
<dbReference type="HOGENOM" id="CLU_1321116_0_0_1"/>